<dbReference type="InterPro" id="IPR045344">
    <property type="entry name" value="C-JID"/>
</dbReference>
<dbReference type="SMART" id="SM00369">
    <property type="entry name" value="LRR_TYP"/>
    <property type="match status" value="4"/>
</dbReference>
<keyword evidence="3" id="KW-0677">Repeat</keyword>
<dbReference type="SUPFAM" id="SSF52058">
    <property type="entry name" value="L domain-like"/>
    <property type="match status" value="1"/>
</dbReference>
<gene>
    <name evidence="8" type="ORF">LWI28_014307</name>
</gene>
<dbReference type="Gene3D" id="1.10.8.430">
    <property type="entry name" value="Helical domain of apoptotic protease-activating factors"/>
    <property type="match status" value="1"/>
</dbReference>
<evidence type="ECO:0000313" key="8">
    <source>
        <dbReference type="EMBL" id="KAI9186165.1"/>
    </source>
</evidence>
<dbReference type="PRINTS" id="PR00364">
    <property type="entry name" value="DISEASERSIST"/>
</dbReference>
<dbReference type="InterPro" id="IPR027417">
    <property type="entry name" value="P-loop_NTPase"/>
</dbReference>
<protein>
    <recommendedName>
        <fullName evidence="1">ADP-ribosyl cyclase/cyclic ADP-ribose hydrolase</fullName>
        <ecNumber evidence="1">3.2.2.6</ecNumber>
    </recommendedName>
</protein>
<dbReference type="InterPro" id="IPR002182">
    <property type="entry name" value="NB-ARC"/>
</dbReference>
<organism evidence="8 9">
    <name type="scientific">Acer negundo</name>
    <name type="common">Box elder</name>
    <dbReference type="NCBI Taxonomy" id="4023"/>
    <lineage>
        <taxon>Eukaryota</taxon>
        <taxon>Viridiplantae</taxon>
        <taxon>Streptophyta</taxon>
        <taxon>Embryophyta</taxon>
        <taxon>Tracheophyta</taxon>
        <taxon>Spermatophyta</taxon>
        <taxon>Magnoliopsida</taxon>
        <taxon>eudicotyledons</taxon>
        <taxon>Gunneridae</taxon>
        <taxon>Pentapetalae</taxon>
        <taxon>rosids</taxon>
        <taxon>malvids</taxon>
        <taxon>Sapindales</taxon>
        <taxon>Sapindaceae</taxon>
        <taxon>Hippocastanoideae</taxon>
        <taxon>Acereae</taxon>
        <taxon>Acer</taxon>
    </lineage>
</organism>
<keyword evidence="2" id="KW-0433">Leucine-rich repeat</keyword>
<comment type="caution">
    <text evidence="8">The sequence shown here is derived from an EMBL/GenBank/DDBJ whole genome shotgun (WGS) entry which is preliminary data.</text>
</comment>
<keyword evidence="9" id="KW-1185">Reference proteome</keyword>
<name>A0AAD5NWT3_ACENE</name>
<dbReference type="InterPro" id="IPR003591">
    <property type="entry name" value="Leu-rich_rpt_typical-subtyp"/>
</dbReference>
<sequence>MALSLPSSSSSFSSSGTPQFKYDVFLSFRGKDTRNNFISHLHKALDVKAIQTFIDYKLSTGDEISPSLLRAIEESCISIIIFSKDFASSRWCLEELVKILECKENQQQIVIPVFYEIDPSHVRNQTGSFAAAFAKHQQRQSLDKVQRWKNALKEAANLSGFHSSSFKPESVLIDAIVLDVLKRLNDLSSSDTSHLVGIDSKIVEIESMLSIGTNDVLSVGIWGIGGVGKTTLAETVFNKISYQFDSSYFCRNVRERCEQSNGLDNLQRELLSALLGDGNANIGTFVVGRTFIKNRLGRKKLLVVFDDVSDYTKIESLIGGPDCLGPQSRIIITSRDKQVLKQVDHVYKVHELIHDEALDLFRKHAFERNQYPTEEYVELSYRVTRYAGGIPLALKVLGSYLLGRGKEVWKSAVDKLERLFPDKDMHKLLKISFDGLDDEVQKIFLDIACFFNWNDIEVVKSYLDACGFHTEIGMDILINKSLIVISDYNKITMHDLLQAMAREIVRQESVDEPGKRSRLWHHEDICHVLTKNTGSEKIEGISLNMSEISDLHLSPSVFANMSKLRVLKFFNSVCVHINKVHVPQALETYLLELRCLIWHGCPIKSLLSSFFLENLVKLDMSYSKVEQLWNGYRPLLKLEEVKLGSSSLISCPDFSGSPNLKRLILENCKYLTEISPSIQYLTKLDFLKLSGCCSLKGIPDCSNLISLRQLGLSYCSNLEMLSEMPCNIEVLQLYGTAIEELPLSIENLSRLQFLELGGCERLKSLPSSICKLKSLESLNLRYCSKLKELPNDIGALESLEELDLEGDSISELPSSIIYLENLKMITFNRCMELTLSGFEFFPDNLTCLTLRDCGITELPEFPEGRLSSLSKLDLSGTSIESIPASIINLSKLSDLAIRNCKRLKYLPKLQLGAIYARGCTSLEVLPGLSFGQRDYMVADFVNCFKLDQNIFEDIVEGSLLNINQVDQEVVLLYSGSEIPKCFNFRSMGSLINVELPPNWSNNNFLAFAICIVVSDHTIDVVSEVIVIEWECNFKSKDGHPCVRSNICSHQSISYSNHVLVEYPILPFSFHELGSENKVSFRFRLRSSSLEIEKCGVHLIFGQHLEEVDGRSLVGEDEDVDEPQMIDGDTSQLIKMENINKTINGIENMNKGPKGKAIWDTASVALYCDLCIVEVEARRRSGTYFTKLGWDNLIVNFSKATGREYSKLQLKNKWDALKNDWKLWKQLIGKETGLGWNAQLKTIDAPEDWWLSKLEVHPGAAKFRKEGIDVEMEAKLDRMFMNIIATGDYAWAHSSGVLPSKDCQILDDDHVIPLDLNNLIQIKSEDGEGLEKGNNKRNLEEDDKHAIKKKKSKKMVVKNGKVGGAPKLSQQIDRLIDAVESKKEANFGISEVMKLVESLPGVEIGSDLWLFSTHLFLVKEKREMFSIMKNPEIMLKWLNYEKSRESLN</sequence>
<dbReference type="InterPro" id="IPR032675">
    <property type="entry name" value="LRR_dom_sf"/>
</dbReference>
<keyword evidence="4" id="KW-0378">Hydrolase</keyword>
<dbReference type="FunFam" id="3.40.50.10140:FF:000007">
    <property type="entry name" value="Disease resistance protein (TIR-NBS-LRR class)"/>
    <property type="match status" value="1"/>
</dbReference>
<dbReference type="InterPro" id="IPR044974">
    <property type="entry name" value="Disease_R_plants"/>
</dbReference>
<feature type="domain" description="TIR" evidence="7">
    <location>
        <begin position="20"/>
        <end position="184"/>
    </location>
</feature>
<comment type="catalytic activity">
    <reaction evidence="6">
        <text>NAD(+) + H2O = ADP-D-ribose + nicotinamide + H(+)</text>
        <dbReference type="Rhea" id="RHEA:16301"/>
        <dbReference type="ChEBI" id="CHEBI:15377"/>
        <dbReference type="ChEBI" id="CHEBI:15378"/>
        <dbReference type="ChEBI" id="CHEBI:17154"/>
        <dbReference type="ChEBI" id="CHEBI:57540"/>
        <dbReference type="ChEBI" id="CHEBI:57967"/>
        <dbReference type="EC" id="3.2.2.6"/>
    </reaction>
    <physiologicalReaction direction="left-to-right" evidence="6">
        <dbReference type="Rhea" id="RHEA:16302"/>
    </physiologicalReaction>
</comment>
<accession>A0AAD5NWT3</accession>
<dbReference type="Proteomes" id="UP001064489">
    <property type="component" value="Chromosome 3"/>
</dbReference>
<evidence type="ECO:0000256" key="4">
    <source>
        <dbReference type="ARBA" id="ARBA00022801"/>
    </source>
</evidence>
<evidence type="ECO:0000256" key="3">
    <source>
        <dbReference type="ARBA" id="ARBA00022737"/>
    </source>
</evidence>
<dbReference type="EC" id="3.2.2.6" evidence="1"/>
<dbReference type="Gene3D" id="3.80.10.10">
    <property type="entry name" value="Ribonuclease Inhibitor"/>
    <property type="match status" value="3"/>
</dbReference>
<dbReference type="GO" id="GO:0061809">
    <property type="term" value="F:NAD+ nucleosidase activity, cyclic ADP-ribose generating"/>
    <property type="evidence" value="ECO:0007669"/>
    <property type="project" value="UniProtKB-EC"/>
</dbReference>
<dbReference type="Pfam" id="PF20160">
    <property type="entry name" value="C-JID"/>
    <property type="match status" value="1"/>
</dbReference>
<evidence type="ECO:0000256" key="5">
    <source>
        <dbReference type="ARBA" id="ARBA00023027"/>
    </source>
</evidence>
<dbReference type="InterPro" id="IPR058192">
    <property type="entry name" value="WHD_ROQ1-like"/>
</dbReference>
<dbReference type="InterPro" id="IPR000157">
    <property type="entry name" value="TIR_dom"/>
</dbReference>
<dbReference type="SMART" id="SM00255">
    <property type="entry name" value="TIR"/>
    <property type="match status" value="1"/>
</dbReference>
<dbReference type="Pfam" id="PF01582">
    <property type="entry name" value="TIR"/>
    <property type="match status" value="1"/>
</dbReference>
<reference evidence="8" key="2">
    <citation type="submission" date="2023-02" db="EMBL/GenBank/DDBJ databases">
        <authorList>
            <person name="Swenson N.G."/>
            <person name="Wegrzyn J.L."/>
            <person name="Mcevoy S.L."/>
        </authorList>
    </citation>
    <scope>NUCLEOTIDE SEQUENCE</scope>
    <source>
        <strain evidence="8">91603</strain>
        <tissue evidence="8">Leaf</tissue>
    </source>
</reference>
<dbReference type="EMBL" id="JAJSOW010000100">
    <property type="protein sequence ID" value="KAI9186165.1"/>
    <property type="molecule type" value="Genomic_DNA"/>
</dbReference>
<reference evidence="8" key="1">
    <citation type="journal article" date="2022" name="Plant J.">
        <title>Strategies of tolerance reflected in two North American maple genomes.</title>
        <authorList>
            <person name="McEvoy S.L."/>
            <person name="Sezen U.U."/>
            <person name="Trouern-Trend A."/>
            <person name="McMahon S.M."/>
            <person name="Schaberg P.G."/>
            <person name="Yang J."/>
            <person name="Wegrzyn J.L."/>
            <person name="Swenson N.G."/>
        </authorList>
    </citation>
    <scope>NUCLEOTIDE SEQUENCE</scope>
    <source>
        <strain evidence="8">91603</strain>
    </source>
</reference>
<dbReference type="GO" id="GO:0007165">
    <property type="term" value="P:signal transduction"/>
    <property type="evidence" value="ECO:0007669"/>
    <property type="project" value="InterPro"/>
</dbReference>
<dbReference type="Pfam" id="PF23282">
    <property type="entry name" value="WHD_ROQ1"/>
    <property type="match status" value="1"/>
</dbReference>
<evidence type="ECO:0000256" key="6">
    <source>
        <dbReference type="ARBA" id="ARBA00047304"/>
    </source>
</evidence>
<dbReference type="InterPro" id="IPR024752">
    <property type="entry name" value="Myb/SANT-like_dom"/>
</dbReference>
<dbReference type="Gene3D" id="3.40.50.10140">
    <property type="entry name" value="Toll/interleukin-1 receptor homology (TIR) domain"/>
    <property type="match status" value="1"/>
</dbReference>
<dbReference type="Gene3D" id="3.40.50.300">
    <property type="entry name" value="P-loop containing nucleotide triphosphate hydrolases"/>
    <property type="match status" value="1"/>
</dbReference>
<keyword evidence="5" id="KW-0520">NAD</keyword>
<dbReference type="GO" id="GO:0043531">
    <property type="term" value="F:ADP binding"/>
    <property type="evidence" value="ECO:0007669"/>
    <property type="project" value="InterPro"/>
</dbReference>
<dbReference type="InterPro" id="IPR042197">
    <property type="entry name" value="Apaf_helical"/>
</dbReference>
<dbReference type="GO" id="GO:0006952">
    <property type="term" value="P:defense response"/>
    <property type="evidence" value="ECO:0007669"/>
    <property type="project" value="InterPro"/>
</dbReference>
<dbReference type="Pfam" id="PF00931">
    <property type="entry name" value="NB-ARC"/>
    <property type="match status" value="1"/>
</dbReference>
<evidence type="ECO:0000256" key="1">
    <source>
        <dbReference type="ARBA" id="ARBA00011982"/>
    </source>
</evidence>
<dbReference type="SUPFAM" id="SSF52540">
    <property type="entry name" value="P-loop containing nucleoside triphosphate hydrolases"/>
    <property type="match status" value="1"/>
</dbReference>
<dbReference type="Pfam" id="PF12776">
    <property type="entry name" value="Myb_DNA-bind_3"/>
    <property type="match status" value="1"/>
</dbReference>
<evidence type="ECO:0000259" key="7">
    <source>
        <dbReference type="PROSITE" id="PS50104"/>
    </source>
</evidence>
<dbReference type="PANTHER" id="PTHR11017">
    <property type="entry name" value="LEUCINE-RICH REPEAT-CONTAINING PROTEIN"/>
    <property type="match status" value="1"/>
</dbReference>
<dbReference type="SUPFAM" id="SSF52200">
    <property type="entry name" value="Toll/Interleukin receptor TIR domain"/>
    <property type="match status" value="1"/>
</dbReference>
<proteinExistence type="predicted"/>
<dbReference type="PANTHER" id="PTHR11017:SF570">
    <property type="entry name" value="DISEASE RESISTANCE PROTEIN (TIR-NBS CLASS)-RELATED"/>
    <property type="match status" value="1"/>
</dbReference>
<evidence type="ECO:0000313" key="9">
    <source>
        <dbReference type="Proteomes" id="UP001064489"/>
    </source>
</evidence>
<dbReference type="PROSITE" id="PS50104">
    <property type="entry name" value="TIR"/>
    <property type="match status" value="1"/>
</dbReference>
<dbReference type="InterPro" id="IPR035897">
    <property type="entry name" value="Toll_tir_struct_dom_sf"/>
</dbReference>
<evidence type="ECO:0000256" key="2">
    <source>
        <dbReference type="ARBA" id="ARBA00022614"/>
    </source>
</evidence>